<evidence type="ECO:0000313" key="4">
    <source>
        <dbReference type="EMBL" id="BBY90469.1"/>
    </source>
</evidence>
<dbReference type="SUPFAM" id="SSF53474">
    <property type="entry name" value="alpha/beta-Hydrolases"/>
    <property type="match status" value="1"/>
</dbReference>
<proteinExistence type="inferred from homology"/>
<accession>A0A9W4AXP0</accession>
<reference evidence="4 5" key="1">
    <citation type="journal article" date="2019" name="Emerg. Microbes Infect.">
        <title>Comprehensive subspecies identification of 175 nontuberculous mycobacteria species based on 7547 genomic profiles.</title>
        <authorList>
            <person name="Matsumoto Y."/>
            <person name="Kinjo T."/>
            <person name="Motooka D."/>
            <person name="Nabeya D."/>
            <person name="Jung N."/>
            <person name="Uechi K."/>
            <person name="Horii T."/>
            <person name="Iida T."/>
            <person name="Fujita J."/>
            <person name="Nakamura S."/>
        </authorList>
    </citation>
    <scope>NUCLEOTIDE SEQUENCE [LARGE SCALE GENOMIC DNA]</scope>
    <source>
        <strain evidence="4 5">JCM 6399</strain>
    </source>
</reference>
<dbReference type="RefSeq" id="WP_163724708.1">
    <property type="nucleotide sequence ID" value="NZ_AP022601.1"/>
</dbReference>
<dbReference type="KEGG" id="mgau:MGALJ_01380"/>
<protein>
    <submittedName>
        <fullName evidence="4">Alpha/beta hydrolase</fullName>
    </submittedName>
</protein>
<keyword evidence="5" id="KW-1185">Reference proteome</keyword>
<dbReference type="InterPro" id="IPR022742">
    <property type="entry name" value="Hydrolase_4"/>
</dbReference>
<comment type="similarity">
    <text evidence="1">Belongs to the AB hydrolase superfamily.</text>
</comment>
<dbReference type="PANTHER" id="PTHR22946">
    <property type="entry name" value="DIENELACTONE HYDROLASE DOMAIN-CONTAINING PROTEIN-RELATED"/>
    <property type="match status" value="1"/>
</dbReference>
<dbReference type="Pfam" id="PF12146">
    <property type="entry name" value="Hydrolase_4"/>
    <property type="match status" value="1"/>
</dbReference>
<organism evidence="4 5">
    <name type="scientific">Mycobacterium gallinarum</name>
    <dbReference type="NCBI Taxonomy" id="39689"/>
    <lineage>
        <taxon>Bacteria</taxon>
        <taxon>Bacillati</taxon>
        <taxon>Actinomycetota</taxon>
        <taxon>Actinomycetes</taxon>
        <taxon>Mycobacteriales</taxon>
        <taxon>Mycobacteriaceae</taxon>
        <taxon>Mycobacterium</taxon>
    </lineage>
</organism>
<dbReference type="Gene3D" id="3.40.50.1820">
    <property type="entry name" value="alpha/beta hydrolase"/>
    <property type="match status" value="1"/>
</dbReference>
<evidence type="ECO:0000259" key="3">
    <source>
        <dbReference type="Pfam" id="PF12146"/>
    </source>
</evidence>
<dbReference type="InterPro" id="IPR050261">
    <property type="entry name" value="FrsA_esterase"/>
</dbReference>
<dbReference type="AlphaFoldDB" id="A0A9W4AXP0"/>
<evidence type="ECO:0000256" key="1">
    <source>
        <dbReference type="ARBA" id="ARBA00008645"/>
    </source>
</evidence>
<dbReference type="GO" id="GO:0052689">
    <property type="term" value="F:carboxylic ester hydrolase activity"/>
    <property type="evidence" value="ECO:0007669"/>
    <property type="project" value="UniProtKB-ARBA"/>
</dbReference>
<sequence length="332" mass="36344">MTKSYVKQRVSFDSEGSVIAGVLYVPDGEAGNWPCVVMAHGFSGTMDWIVPDFADRFADGGLAVLIFDYRCSGESEGEPRQWIDAGRQRDDLRHALEFVRSRRDIDANRIALWGTSLGGSHVVQVAAEDSRIAAVVANVPGLDLVAGLRGRHRPPGARSSPWQIVMATGNLLGAAILDAVRGVVGLPPHYIAIYGRAGRAVFSGPTLAPLFRNVEQNAPSWRNQVAPRFFFHVPRYREGTIERITAPLMVTVARDDEVISTAFVVEKASRARRHEIREYPVRHFDMYHGAVRDQVAADQLAFLQHHLGSGFCDNQTAHGHSATDGGPRSPSA</sequence>
<feature type="domain" description="Serine aminopeptidase S33" evidence="3">
    <location>
        <begin position="35"/>
        <end position="143"/>
    </location>
</feature>
<dbReference type="PANTHER" id="PTHR22946:SF9">
    <property type="entry name" value="POLYKETIDE TRANSFERASE AF380"/>
    <property type="match status" value="1"/>
</dbReference>
<evidence type="ECO:0000313" key="5">
    <source>
        <dbReference type="Proteomes" id="UP000465785"/>
    </source>
</evidence>
<keyword evidence="2 4" id="KW-0378">Hydrolase</keyword>
<gene>
    <name evidence="4" type="ORF">MGALJ_01380</name>
</gene>
<evidence type="ECO:0000256" key="2">
    <source>
        <dbReference type="ARBA" id="ARBA00022801"/>
    </source>
</evidence>
<dbReference type="Proteomes" id="UP000465785">
    <property type="component" value="Chromosome"/>
</dbReference>
<dbReference type="EMBL" id="AP022601">
    <property type="protein sequence ID" value="BBY90469.1"/>
    <property type="molecule type" value="Genomic_DNA"/>
</dbReference>
<dbReference type="InterPro" id="IPR029058">
    <property type="entry name" value="AB_hydrolase_fold"/>
</dbReference>
<name>A0A9W4AXP0_9MYCO</name>